<dbReference type="Proteomes" id="UP000257144">
    <property type="component" value="Unassembled WGS sequence"/>
</dbReference>
<dbReference type="OrthoDB" id="9795247at2"/>
<dbReference type="InterPro" id="IPR000600">
    <property type="entry name" value="ROK"/>
</dbReference>
<accession>A0A3D8GMH7</accession>
<evidence type="ECO:0000313" key="2">
    <source>
        <dbReference type="EMBL" id="RDU35680.1"/>
    </source>
</evidence>
<dbReference type="AlphaFoldDB" id="A0A3D8GMH7"/>
<dbReference type="PANTHER" id="PTHR18964:SF165">
    <property type="entry name" value="BETA-GLUCOSIDE KINASE"/>
    <property type="match status" value="1"/>
</dbReference>
<dbReference type="CDD" id="cd24068">
    <property type="entry name" value="ASKHA_NBD_ROK_FnNanK-like"/>
    <property type="match status" value="1"/>
</dbReference>
<dbReference type="RefSeq" id="WP_115453058.1">
    <property type="nucleotide sequence ID" value="NZ_QNQT01000008.1"/>
</dbReference>
<dbReference type="Pfam" id="PF00480">
    <property type="entry name" value="ROK"/>
    <property type="match status" value="1"/>
</dbReference>
<keyword evidence="3" id="KW-1185">Reference proteome</keyword>
<dbReference type="Gene3D" id="3.30.420.40">
    <property type="match status" value="2"/>
</dbReference>
<organism evidence="2 3">
    <name type="scientific">Neobacillus piezotolerans</name>
    <dbReference type="NCBI Taxonomy" id="2259171"/>
    <lineage>
        <taxon>Bacteria</taxon>
        <taxon>Bacillati</taxon>
        <taxon>Bacillota</taxon>
        <taxon>Bacilli</taxon>
        <taxon>Bacillales</taxon>
        <taxon>Bacillaceae</taxon>
        <taxon>Neobacillus</taxon>
    </lineage>
</organism>
<dbReference type="SUPFAM" id="SSF53067">
    <property type="entry name" value="Actin-like ATPase domain"/>
    <property type="match status" value="1"/>
</dbReference>
<evidence type="ECO:0000313" key="3">
    <source>
        <dbReference type="Proteomes" id="UP000257144"/>
    </source>
</evidence>
<dbReference type="EMBL" id="QNQT01000008">
    <property type="protein sequence ID" value="RDU35680.1"/>
    <property type="molecule type" value="Genomic_DNA"/>
</dbReference>
<evidence type="ECO:0000256" key="1">
    <source>
        <dbReference type="ARBA" id="ARBA00006479"/>
    </source>
</evidence>
<comment type="similarity">
    <text evidence="1">Belongs to the ROK (NagC/XylR) family.</text>
</comment>
<gene>
    <name evidence="2" type="ORF">DRW41_16170</name>
</gene>
<reference evidence="2 3" key="1">
    <citation type="submission" date="2018-07" db="EMBL/GenBank/DDBJ databases">
        <title>Bacillus sp. YLB-04 draft genome sequence.</title>
        <authorList>
            <person name="Yu L."/>
            <person name="Tang X."/>
        </authorList>
    </citation>
    <scope>NUCLEOTIDE SEQUENCE [LARGE SCALE GENOMIC DNA]</scope>
    <source>
        <strain evidence="2 3">YLB-04</strain>
    </source>
</reference>
<protein>
    <submittedName>
        <fullName evidence="2">ROK family protein</fullName>
    </submittedName>
</protein>
<sequence>MKILAADIGGTSTKVGLCSEGGQLESFKEYSTEWARTGLNPVDVLGEIFAAYSGFDAIGISTAGQVDSAEGKIIYANDNIPGYTGVRLKDSFQKRFGVPVKVENDVNAAALGEKHFGAGRGVADFLCLTYGTGIGGAIILGGELYRGHTGSAAEFGHIITHPLGRPCNCGGLGCYEQYASTTALVRNAKEIDKLYNNGRIVFEKFFQRESSVEKVVQDWVFEIALGLVSLIHTFNPPAVVLGGGIMEQELLVRMVSDKVKELIMESFSDVKILKAELGNKAGVLGAASLHLTRVS</sequence>
<dbReference type="InterPro" id="IPR043129">
    <property type="entry name" value="ATPase_NBD"/>
</dbReference>
<name>A0A3D8GMH7_9BACI</name>
<comment type="caution">
    <text evidence="2">The sequence shown here is derived from an EMBL/GenBank/DDBJ whole genome shotgun (WGS) entry which is preliminary data.</text>
</comment>
<dbReference type="PANTHER" id="PTHR18964">
    <property type="entry name" value="ROK (REPRESSOR, ORF, KINASE) FAMILY"/>
    <property type="match status" value="1"/>
</dbReference>
<proteinExistence type="inferred from homology"/>